<keyword evidence="7 10" id="KW-1133">Transmembrane helix</keyword>
<sequence length="950" mass="99372">MRTNSPTGVLEAPPPVLMLGAIVGTTYGLLAAGLVIVYRTSKVINFAHGNIGAFAAAVFGLAVVEWTLPYWVAFPLALAVGGAVAAATEVVVVRRLRNAPRLMSIVATLGVGQFMLLLGFAVNDQAGAAHLYPQPTGMPDFMMGGLRVSPAYSGMLILSPILVIALGLFLKRTRFGIGIRSASANAEAARMSGIFASRMSSLAWGLSGVFAAFTAILTQPAKGFTTAESFGPSLLLFALAGAVLARMSSIPVAVVAGLGLGVIEQVLKWNFPFGGAVEIALFVLIAGVLLVQKTAGGRDEEKGSWAAVQAIRPLPDELRSLWMVRNLGWIAGIGALGVALLLPLMITHSASVSMTVIFAYAVVALSLTVITGLGGQLTLGQFAFAAVGATVSYHVSMRTGWFPLSFAYAGIVAGLVAVAVGLPALRIRGMLITVTTLAFALAVPAAIVSQAWGLGDGVDPGRPIVFGLPLDTGKSYYFVGLVTVVGALLLTRNVRTSGFGRLLVAVRDNEDNAKAFTVRATAVKLQGMLIAGFIAGVGGAMYGHALSLIGETTFPVTASIDIAKIAVIGGISMLAGPLVGALFVMGLPTFVSLGAAGLAATSFGQLLIIMYLPKGLAQIFVPMRDHLVRWLGTRAGIDVDAAFARRDGHADHGEMPMGRPSRSHSDVLTASVSQQVRPRNGHPRGERLLEVSGLRKSFGGVHAVNGVSFDVRRGETMGLIGPNGAGKTTTFELISGFTRADAGTVHFQGRAVTALSPEARGRLGLIRSFQDAGLFPTMTVHETVMLACEKVMPTRVVSSIAGIGLGEGAKRRRADEIIDFMGLGLYRSKQILELSTGTRRITELACLVALQPTLLLLDEPTSGIAQRETEALGTLLRDLKCDLHMTLVIIEHDIPMVMGLSDRIVAMAEGEILTVGTPDHVRNDPQVIAAYLGGDPTAIQRSDIVAGVSP</sequence>
<dbReference type="Pfam" id="PF12399">
    <property type="entry name" value="BCA_ABC_TP_C"/>
    <property type="match status" value="1"/>
</dbReference>
<keyword evidence="2" id="KW-0813">Transport</keyword>
<reference evidence="13" key="1">
    <citation type="journal article" date="2019" name="Int. J. Syst. Evol. Microbiol.">
        <title>The Global Catalogue of Microorganisms (GCM) 10K type strain sequencing project: providing services to taxonomists for standard genome sequencing and annotation.</title>
        <authorList>
            <consortium name="The Broad Institute Genomics Platform"/>
            <consortium name="The Broad Institute Genome Sequencing Center for Infectious Disease"/>
            <person name="Wu L."/>
            <person name="Ma J."/>
        </authorList>
    </citation>
    <scope>NUCLEOTIDE SEQUENCE [LARGE SCALE GENOMIC DNA]</scope>
    <source>
        <strain evidence="13">KCTC 32255</strain>
    </source>
</reference>
<dbReference type="PROSITE" id="PS50893">
    <property type="entry name" value="ABC_TRANSPORTER_2"/>
    <property type="match status" value="1"/>
</dbReference>
<feature type="region of interest" description="Disordered" evidence="9">
    <location>
        <begin position="649"/>
        <end position="685"/>
    </location>
</feature>
<feature type="transmembrane region" description="Helical" evidence="10">
    <location>
        <begin position="475"/>
        <end position="491"/>
    </location>
</feature>
<evidence type="ECO:0000256" key="2">
    <source>
        <dbReference type="ARBA" id="ARBA00022448"/>
    </source>
</evidence>
<evidence type="ECO:0000259" key="11">
    <source>
        <dbReference type="PROSITE" id="PS50893"/>
    </source>
</evidence>
<dbReference type="CDD" id="cd03219">
    <property type="entry name" value="ABC_Mj1267_LivG_branched"/>
    <property type="match status" value="1"/>
</dbReference>
<dbReference type="CDD" id="cd06582">
    <property type="entry name" value="TM_PBP1_LivH_like"/>
    <property type="match status" value="1"/>
</dbReference>
<dbReference type="Pfam" id="PF02653">
    <property type="entry name" value="BPD_transp_2"/>
    <property type="match status" value="2"/>
</dbReference>
<gene>
    <name evidence="12" type="ORF">ACFQGD_12595</name>
</gene>
<dbReference type="InterPro" id="IPR027417">
    <property type="entry name" value="P-loop_NTPase"/>
</dbReference>
<dbReference type="Proteomes" id="UP001596337">
    <property type="component" value="Unassembled WGS sequence"/>
</dbReference>
<evidence type="ECO:0000256" key="8">
    <source>
        <dbReference type="ARBA" id="ARBA00023136"/>
    </source>
</evidence>
<feature type="transmembrane region" description="Helical" evidence="10">
    <location>
        <begin position="401"/>
        <end position="422"/>
    </location>
</feature>
<evidence type="ECO:0000256" key="10">
    <source>
        <dbReference type="SAM" id="Phobius"/>
    </source>
</evidence>
<dbReference type="InterPro" id="IPR043428">
    <property type="entry name" value="LivM-like"/>
</dbReference>
<dbReference type="InterPro" id="IPR032823">
    <property type="entry name" value="BCA_ABC_TP_C"/>
</dbReference>
<protein>
    <submittedName>
        <fullName evidence="12">ATP-binding cassette domain-containing protein</fullName>
    </submittedName>
</protein>
<accession>A0ABW2BY37</accession>
<feature type="transmembrane region" description="Helical" evidence="10">
    <location>
        <begin position="199"/>
        <end position="217"/>
    </location>
</feature>
<dbReference type="PANTHER" id="PTHR45772">
    <property type="entry name" value="CONSERVED COMPONENT OF ABC TRANSPORTER FOR NATURAL AMINO ACIDS-RELATED"/>
    <property type="match status" value="1"/>
</dbReference>
<dbReference type="CDD" id="cd06581">
    <property type="entry name" value="TM_PBP1_LivM_like"/>
    <property type="match status" value="1"/>
</dbReference>
<feature type="transmembrane region" description="Helical" evidence="10">
    <location>
        <begin position="562"/>
        <end position="583"/>
    </location>
</feature>
<keyword evidence="5" id="KW-0547">Nucleotide-binding</keyword>
<dbReference type="SMART" id="SM00382">
    <property type="entry name" value="AAA"/>
    <property type="match status" value="1"/>
</dbReference>
<comment type="caution">
    <text evidence="12">The sequence shown here is derived from an EMBL/GenBank/DDBJ whole genome shotgun (WGS) entry which is preliminary data.</text>
</comment>
<dbReference type="Pfam" id="PF00005">
    <property type="entry name" value="ABC_tran"/>
    <property type="match status" value="1"/>
</dbReference>
<evidence type="ECO:0000256" key="9">
    <source>
        <dbReference type="SAM" id="MobiDB-lite"/>
    </source>
</evidence>
<evidence type="ECO:0000256" key="1">
    <source>
        <dbReference type="ARBA" id="ARBA00004651"/>
    </source>
</evidence>
<evidence type="ECO:0000313" key="12">
    <source>
        <dbReference type="EMBL" id="MFC6867985.1"/>
    </source>
</evidence>
<dbReference type="SUPFAM" id="SSF52540">
    <property type="entry name" value="P-loop containing nucleoside triphosphate hydrolases"/>
    <property type="match status" value="1"/>
</dbReference>
<feature type="transmembrane region" description="Helical" evidence="10">
    <location>
        <begin position="151"/>
        <end position="170"/>
    </location>
</feature>
<feature type="transmembrane region" description="Helical" evidence="10">
    <location>
        <begin position="352"/>
        <end position="370"/>
    </location>
</feature>
<evidence type="ECO:0000256" key="3">
    <source>
        <dbReference type="ARBA" id="ARBA00022475"/>
    </source>
</evidence>
<evidence type="ECO:0000256" key="4">
    <source>
        <dbReference type="ARBA" id="ARBA00022692"/>
    </source>
</evidence>
<organism evidence="12 13">
    <name type="scientific">Haloechinothrix salitolerans</name>
    <dbReference type="NCBI Taxonomy" id="926830"/>
    <lineage>
        <taxon>Bacteria</taxon>
        <taxon>Bacillati</taxon>
        <taxon>Actinomycetota</taxon>
        <taxon>Actinomycetes</taxon>
        <taxon>Pseudonocardiales</taxon>
        <taxon>Pseudonocardiaceae</taxon>
        <taxon>Haloechinothrix</taxon>
    </lineage>
</organism>
<dbReference type="EMBL" id="JBHSXX010000001">
    <property type="protein sequence ID" value="MFC6867985.1"/>
    <property type="molecule type" value="Genomic_DNA"/>
</dbReference>
<keyword evidence="3" id="KW-1003">Cell membrane</keyword>
<dbReference type="InterPro" id="IPR003439">
    <property type="entry name" value="ABC_transporter-like_ATP-bd"/>
</dbReference>
<dbReference type="RefSeq" id="WP_345393094.1">
    <property type="nucleotide sequence ID" value="NZ_BAABLA010000016.1"/>
</dbReference>
<dbReference type="Gene3D" id="3.40.50.300">
    <property type="entry name" value="P-loop containing nucleotide triphosphate hydrolases"/>
    <property type="match status" value="1"/>
</dbReference>
<name>A0ABW2BY37_9PSEU</name>
<feature type="transmembrane region" description="Helical" evidence="10">
    <location>
        <begin position="105"/>
        <end position="122"/>
    </location>
</feature>
<evidence type="ECO:0000313" key="13">
    <source>
        <dbReference type="Proteomes" id="UP001596337"/>
    </source>
</evidence>
<feature type="transmembrane region" description="Helical" evidence="10">
    <location>
        <begin position="273"/>
        <end position="291"/>
    </location>
</feature>
<keyword evidence="8 10" id="KW-0472">Membrane</keyword>
<keyword evidence="6 12" id="KW-0067">ATP-binding</keyword>
<feature type="compositionally biased region" description="Polar residues" evidence="9">
    <location>
        <begin position="666"/>
        <end position="677"/>
    </location>
</feature>
<dbReference type="GO" id="GO:0005524">
    <property type="term" value="F:ATP binding"/>
    <property type="evidence" value="ECO:0007669"/>
    <property type="project" value="UniProtKB-KW"/>
</dbReference>
<feature type="transmembrane region" description="Helical" evidence="10">
    <location>
        <begin position="590"/>
        <end position="612"/>
    </location>
</feature>
<feature type="domain" description="ABC transporter" evidence="11">
    <location>
        <begin position="689"/>
        <end position="934"/>
    </location>
</feature>
<comment type="subcellular location">
    <subcellularLocation>
        <location evidence="1">Cell membrane</location>
        <topology evidence="1">Multi-pass membrane protein</topology>
    </subcellularLocation>
</comment>
<dbReference type="InterPro" id="IPR051120">
    <property type="entry name" value="ABC_AA/LPS_Transport"/>
</dbReference>
<keyword evidence="13" id="KW-1185">Reference proteome</keyword>
<keyword evidence="4 10" id="KW-0812">Transmembrane</keyword>
<evidence type="ECO:0000256" key="7">
    <source>
        <dbReference type="ARBA" id="ARBA00022989"/>
    </source>
</evidence>
<feature type="transmembrane region" description="Helical" evidence="10">
    <location>
        <begin position="70"/>
        <end position="93"/>
    </location>
</feature>
<feature type="transmembrane region" description="Helical" evidence="10">
    <location>
        <begin position="327"/>
        <end position="346"/>
    </location>
</feature>
<feature type="transmembrane region" description="Helical" evidence="10">
    <location>
        <begin position="229"/>
        <end position="245"/>
    </location>
</feature>
<dbReference type="InterPro" id="IPR003593">
    <property type="entry name" value="AAA+_ATPase"/>
</dbReference>
<evidence type="ECO:0000256" key="6">
    <source>
        <dbReference type="ARBA" id="ARBA00022840"/>
    </source>
</evidence>
<feature type="transmembrane region" description="Helical" evidence="10">
    <location>
        <begin position="16"/>
        <end position="38"/>
    </location>
</feature>
<feature type="transmembrane region" description="Helical" evidence="10">
    <location>
        <begin position="45"/>
        <end position="64"/>
    </location>
</feature>
<proteinExistence type="predicted"/>
<evidence type="ECO:0000256" key="5">
    <source>
        <dbReference type="ARBA" id="ARBA00022741"/>
    </source>
</evidence>
<feature type="transmembrane region" description="Helical" evidence="10">
    <location>
        <begin position="429"/>
        <end position="455"/>
    </location>
</feature>
<feature type="transmembrane region" description="Helical" evidence="10">
    <location>
        <begin position="529"/>
        <end position="550"/>
    </location>
</feature>
<dbReference type="InterPro" id="IPR001851">
    <property type="entry name" value="ABC_transp_permease"/>
</dbReference>